<organism evidence="2 3">
    <name type="scientific">Catenovulum adriaticum</name>
    <dbReference type="NCBI Taxonomy" id="2984846"/>
    <lineage>
        <taxon>Bacteria</taxon>
        <taxon>Pseudomonadati</taxon>
        <taxon>Pseudomonadota</taxon>
        <taxon>Gammaproteobacteria</taxon>
        <taxon>Alteromonadales</taxon>
        <taxon>Alteromonadaceae</taxon>
        <taxon>Catenovulum</taxon>
    </lineage>
</organism>
<dbReference type="InterPro" id="IPR012334">
    <property type="entry name" value="Pectin_lyas_fold"/>
</dbReference>
<name>A0ABY7AR57_9ALTE</name>
<dbReference type="Gene3D" id="2.160.20.10">
    <property type="entry name" value="Single-stranded right-handed beta-helix, Pectin lyase-like"/>
    <property type="match status" value="1"/>
</dbReference>
<feature type="chain" id="PRO_5046958868" evidence="1">
    <location>
        <begin position="27"/>
        <end position="344"/>
    </location>
</feature>
<keyword evidence="2" id="KW-0614">Plasmid</keyword>
<keyword evidence="3" id="KW-1185">Reference proteome</keyword>
<evidence type="ECO:0000256" key="1">
    <source>
        <dbReference type="SAM" id="SignalP"/>
    </source>
</evidence>
<keyword evidence="1" id="KW-0732">Signal</keyword>
<reference evidence="2" key="1">
    <citation type="submission" date="2022-10" db="EMBL/GenBank/DDBJ databases">
        <title>Catenovulum adriacola sp. nov. isolated in the Harbour of Susak.</title>
        <authorList>
            <person name="Schoch T."/>
            <person name="Reich S.J."/>
            <person name="Stoeferle S."/>
            <person name="Flaiz M."/>
            <person name="Kazda M."/>
            <person name="Riedel C.U."/>
            <person name="Duerre P."/>
        </authorList>
    </citation>
    <scope>NUCLEOTIDE SEQUENCE</scope>
    <source>
        <strain evidence="2">TS8</strain>
        <plasmid evidence="2">pCadTS8_1</plasmid>
    </source>
</reference>
<dbReference type="RefSeq" id="WP_268076527.1">
    <property type="nucleotide sequence ID" value="NZ_CP109966.1"/>
</dbReference>
<gene>
    <name evidence="2" type="ORF">OLW01_15820</name>
</gene>
<evidence type="ECO:0000313" key="2">
    <source>
        <dbReference type="EMBL" id="WAJ71805.1"/>
    </source>
</evidence>
<keyword evidence="2" id="KW-0378">Hydrolase</keyword>
<dbReference type="EMBL" id="CP109966">
    <property type="protein sequence ID" value="WAJ71805.1"/>
    <property type="molecule type" value="Genomic_DNA"/>
</dbReference>
<geneLocation type="plasmid" evidence="2 3">
    <name>pCadTS8_1</name>
</geneLocation>
<dbReference type="PROSITE" id="PS51257">
    <property type="entry name" value="PROKAR_LIPOPROTEIN"/>
    <property type="match status" value="1"/>
</dbReference>
<dbReference type="Proteomes" id="UP001163726">
    <property type="component" value="Plasmid pCadTS8_1"/>
</dbReference>
<dbReference type="GO" id="GO:0016787">
    <property type="term" value="F:hydrolase activity"/>
    <property type="evidence" value="ECO:0007669"/>
    <property type="project" value="UniProtKB-KW"/>
</dbReference>
<proteinExistence type="predicted"/>
<feature type="signal peptide" evidence="1">
    <location>
        <begin position="1"/>
        <end position="26"/>
    </location>
</feature>
<dbReference type="InterPro" id="IPR011050">
    <property type="entry name" value="Pectin_lyase_fold/virulence"/>
</dbReference>
<accession>A0ABY7AR57</accession>
<protein>
    <submittedName>
        <fullName evidence="2">Glycoside hydrolase family 28 protein</fullName>
    </submittedName>
</protein>
<evidence type="ECO:0000313" key="3">
    <source>
        <dbReference type="Proteomes" id="UP001163726"/>
    </source>
</evidence>
<dbReference type="SUPFAM" id="SSF51126">
    <property type="entry name" value="Pectin lyase-like"/>
    <property type="match status" value="1"/>
</dbReference>
<sequence length="344" mass="37522">MSKFRLIAFCFLVSLVATSCSFSSHLAPNILHSINYSGQYHWHSQTKTLTFLSSGSLNSGHQGWDIPKQIKTLKIAKNVKVQGRFNVFHSLEIKGQNAVTSLIYGTPIKRYNKLNNGCGLCKSAILARGEIQVKITNLTSLDPYGFHFTGKDGAQLIIDGVRAIDARGGHQNNSDGVSAASGTIIRNSYFETADDVIKVYADITVENTMIKMIGNTVPIQFGWGSYGNNATAVFNNVTIIGEAGRNNTGNAVIDARKGRYTKNLILDKVTIINLNSALINFWNEGQQAPAGTANIVINNSTIEVNKFAYLKNMQANVKVCNQMVPLDTTQTSWSCGQSNLASME</sequence>